<reference evidence="2 3" key="1">
    <citation type="submission" date="2016-11" db="EMBL/GenBank/DDBJ databases">
        <authorList>
            <person name="Varghese N."/>
            <person name="Submissions S."/>
        </authorList>
    </citation>
    <scope>NUCLEOTIDE SEQUENCE [LARGE SCALE GENOMIC DNA]</scope>
    <source>
        <strain evidence="2 3">DSM 21988</strain>
    </source>
</reference>
<dbReference type="RefSeq" id="WP_060610218.1">
    <property type="nucleotide sequence ID" value="NZ_FQZC01000005.1"/>
</dbReference>
<dbReference type="InterPro" id="IPR011037">
    <property type="entry name" value="Pyrv_Knase-like_insert_dom_sf"/>
</dbReference>
<dbReference type="InterPro" id="IPR052716">
    <property type="entry name" value="MOSC_domain"/>
</dbReference>
<proteinExistence type="predicted"/>
<dbReference type="InterPro" id="IPR005303">
    <property type="entry name" value="MOCOS_middle"/>
</dbReference>
<gene>
    <name evidence="2" type="ORF">SAMN02745911_3739</name>
</gene>
<keyword evidence="3" id="KW-1185">Reference proteome</keyword>
<accession>A0ABY1IQQ0</accession>
<dbReference type="Pfam" id="PF03473">
    <property type="entry name" value="MOSC"/>
    <property type="match status" value="1"/>
</dbReference>
<dbReference type="PROSITE" id="PS51340">
    <property type="entry name" value="MOSC"/>
    <property type="match status" value="1"/>
</dbReference>
<evidence type="ECO:0000313" key="3">
    <source>
        <dbReference type="Proteomes" id="UP000184290"/>
    </source>
</evidence>
<dbReference type="Proteomes" id="UP000184290">
    <property type="component" value="Unassembled WGS sequence"/>
</dbReference>
<dbReference type="SUPFAM" id="SSF50800">
    <property type="entry name" value="PK beta-barrel domain-like"/>
    <property type="match status" value="1"/>
</dbReference>
<protein>
    <recommendedName>
        <fullName evidence="1">MOSC domain-containing protein</fullName>
    </recommendedName>
</protein>
<evidence type="ECO:0000259" key="1">
    <source>
        <dbReference type="PROSITE" id="PS51340"/>
    </source>
</evidence>
<sequence length="260" mass="29458">MRGTLEQLYTYPVKGLSAQSVDKAVLRAGEGFPDDRLFGFARHDSGFDPHDPQPLPKDRFVVLVKEERLAGLATRFDPVSRHLVISVQGHVVFDRKLTNENTVREAEDFIARMFDLEDGMRPIFAYSGVHRFTDVSVVSKELMNAVSLINLDTVRDLEQRIRAPVDPLRFRANIYFSGWEAGSELDLMGRTFRIGAARMRIIKRTRRCAATEVNPVTARRDLKTPRLILQHYGHADMGVYAEVIEGGEIRSGDTVVIEEE</sequence>
<organism evidence="2 3">
    <name type="scientific">Aureimonas altamirensis DSM 21988</name>
    <dbReference type="NCBI Taxonomy" id="1121026"/>
    <lineage>
        <taxon>Bacteria</taxon>
        <taxon>Pseudomonadati</taxon>
        <taxon>Pseudomonadota</taxon>
        <taxon>Alphaproteobacteria</taxon>
        <taxon>Hyphomicrobiales</taxon>
        <taxon>Aurantimonadaceae</taxon>
        <taxon>Aureimonas</taxon>
    </lineage>
</organism>
<name>A0ABY1IQQ0_9HYPH</name>
<dbReference type="EMBL" id="FQZC01000005">
    <property type="protein sequence ID" value="SHJ93424.1"/>
    <property type="molecule type" value="Genomic_DNA"/>
</dbReference>
<comment type="caution">
    <text evidence="2">The sequence shown here is derived from an EMBL/GenBank/DDBJ whole genome shotgun (WGS) entry which is preliminary data.</text>
</comment>
<dbReference type="PANTHER" id="PTHR36930">
    <property type="entry name" value="METAL-SULFUR CLUSTER BIOSYNTHESIS PROTEINS YUAD-RELATED"/>
    <property type="match status" value="1"/>
</dbReference>
<feature type="domain" description="MOSC" evidence="1">
    <location>
        <begin position="101"/>
        <end position="258"/>
    </location>
</feature>
<dbReference type="InterPro" id="IPR005302">
    <property type="entry name" value="MoCF_Sase_C"/>
</dbReference>
<dbReference type="PANTHER" id="PTHR36930:SF1">
    <property type="entry name" value="MOSC DOMAIN-CONTAINING PROTEIN"/>
    <property type="match status" value="1"/>
</dbReference>
<dbReference type="Gene3D" id="2.40.33.20">
    <property type="entry name" value="PK beta-barrel domain-like"/>
    <property type="match status" value="1"/>
</dbReference>
<dbReference type="Pfam" id="PF03476">
    <property type="entry name" value="MOSC_N"/>
    <property type="match status" value="1"/>
</dbReference>
<evidence type="ECO:0000313" key="2">
    <source>
        <dbReference type="EMBL" id="SHJ93424.1"/>
    </source>
</evidence>